<dbReference type="PANTHER" id="PTHR12001:SF69">
    <property type="entry name" value="ALL TRANS-POLYPRENYL-DIPHOSPHATE SYNTHASE PDSS1"/>
    <property type="match status" value="1"/>
</dbReference>
<name>X1D7F5_9ZZZZ</name>
<reference evidence="6" key="1">
    <citation type="journal article" date="2014" name="Front. Microbiol.">
        <title>High frequency of phylogenetically diverse reductive dehalogenase-homologous genes in deep subseafloor sedimentary metagenomes.</title>
        <authorList>
            <person name="Kawai M."/>
            <person name="Futagami T."/>
            <person name="Toyoda A."/>
            <person name="Takaki Y."/>
            <person name="Nishi S."/>
            <person name="Hori S."/>
            <person name="Arai W."/>
            <person name="Tsubouchi T."/>
            <person name="Morono Y."/>
            <person name="Uchiyama I."/>
            <person name="Ito T."/>
            <person name="Fujiyama A."/>
            <person name="Inagaki F."/>
            <person name="Takami H."/>
        </authorList>
    </citation>
    <scope>NUCLEOTIDE SEQUENCE</scope>
    <source>
        <strain evidence="6">Expedition CK06-06</strain>
    </source>
</reference>
<evidence type="ECO:0008006" key="7">
    <source>
        <dbReference type="Google" id="ProtNLM"/>
    </source>
</evidence>
<dbReference type="InterPro" id="IPR000092">
    <property type="entry name" value="Polyprenyl_synt"/>
</dbReference>
<dbReference type="AlphaFoldDB" id="X1D7F5"/>
<dbReference type="InterPro" id="IPR008949">
    <property type="entry name" value="Isoprenoid_synthase_dom_sf"/>
</dbReference>
<organism evidence="6">
    <name type="scientific">marine sediment metagenome</name>
    <dbReference type="NCBI Taxonomy" id="412755"/>
    <lineage>
        <taxon>unclassified sequences</taxon>
        <taxon>metagenomes</taxon>
        <taxon>ecological metagenomes</taxon>
    </lineage>
</organism>
<dbReference type="Pfam" id="PF00348">
    <property type="entry name" value="polyprenyl_synt"/>
    <property type="match status" value="1"/>
</dbReference>
<accession>X1D7F5</accession>
<dbReference type="EMBL" id="BART01031617">
    <property type="protein sequence ID" value="GAH16152.1"/>
    <property type="molecule type" value="Genomic_DNA"/>
</dbReference>
<comment type="caution">
    <text evidence="6">The sequence shown here is derived from an EMBL/GenBank/DDBJ whole genome shotgun (WGS) entry which is preliminary data.</text>
</comment>
<evidence type="ECO:0000256" key="4">
    <source>
        <dbReference type="ARBA" id="ARBA00022723"/>
    </source>
</evidence>
<evidence type="ECO:0000313" key="6">
    <source>
        <dbReference type="EMBL" id="GAH16152.1"/>
    </source>
</evidence>
<evidence type="ECO:0000256" key="5">
    <source>
        <dbReference type="ARBA" id="ARBA00022842"/>
    </source>
</evidence>
<dbReference type="InterPro" id="IPR033749">
    <property type="entry name" value="Polyprenyl_synt_CS"/>
</dbReference>
<keyword evidence="4" id="KW-0479">Metal-binding</keyword>
<dbReference type="GO" id="GO:0008299">
    <property type="term" value="P:isoprenoid biosynthetic process"/>
    <property type="evidence" value="ECO:0007669"/>
    <property type="project" value="InterPro"/>
</dbReference>
<keyword evidence="3" id="KW-0808">Transferase</keyword>
<dbReference type="SUPFAM" id="SSF48576">
    <property type="entry name" value="Terpenoid synthases"/>
    <property type="match status" value="1"/>
</dbReference>
<dbReference type="PROSITE" id="PS00444">
    <property type="entry name" value="POLYPRENYL_SYNTHASE_2"/>
    <property type="match status" value="1"/>
</dbReference>
<comment type="similarity">
    <text evidence="2">Belongs to the FPP/GGPP synthase family.</text>
</comment>
<comment type="cofactor">
    <cofactor evidence="1">
        <name>Mg(2+)</name>
        <dbReference type="ChEBI" id="CHEBI:18420"/>
    </cofactor>
</comment>
<gene>
    <name evidence="6" type="ORF">S01H4_54881</name>
</gene>
<dbReference type="PANTHER" id="PTHR12001">
    <property type="entry name" value="GERANYLGERANYL PYROPHOSPHATE SYNTHASE"/>
    <property type="match status" value="1"/>
</dbReference>
<dbReference type="GO" id="GO:0046872">
    <property type="term" value="F:metal ion binding"/>
    <property type="evidence" value="ECO:0007669"/>
    <property type="project" value="UniProtKB-KW"/>
</dbReference>
<evidence type="ECO:0000256" key="3">
    <source>
        <dbReference type="ARBA" id="ARBA00022679"/>
    </source>
</evidence>
<evidence type="ECO:0000256" key="1">
    <source>
        <dbReference type="ARBA" id="ARBA00001946"/>
    </source>
</evidence>
<dbReference type="Gene3D" id="1.10.600.10">
    <property type="entry name" value="Farnesyl Diphosphate Synthase"/>
    <property type="match status" value="1"/>
</dbReference>
<sequence length="205" mass="23089">MNKYNNPEILKEMSIAAQNLVRGEFDQIKTKKELGQGERIYLKKINEKTSSLFKVSCALGGILSGSAGAEVEKMRRFGQYLGISFQINDDLLDMDGRKISQNIGKPTGNDIRQGNITLPIIYALRNRRFKKEIGDLFTKEEIKNKDINKLLTILAETDAIEHARARLKFYLGKAKDIAGSLRSEQKKEGLLKVCSFFEQEAGGNK</sequence>
<protein>
    <recommendedName>
        <fullName evidence="7">Polyprenyl synthetase</fullName>
    </recommendedName>
</protein>
<dbReference type="GO" id="GO:0004659">
    <property type="term" value="F:prenyltransferase activity"/>
    <property type="evidence" value="ECO:0007669"/>
    <property type="project" value="InterPro"/>
</dbReference>
<proteinExistence type="inferred from homology"/>
<evidence type="ECO:0000256" key="2">
    <source>
        <dbReference type="ARBA" id="ARBA00006706"/>
    </source>
</evidence>
<keyword evidence="5" id="KW-0460">Magnesium</keyword>